<sequence length="51" mass="5564">MPDATPQSSNTDSADSTVAGPGRVRWRRCQTSLTRSSCTLIISLLETALRR</sequence>
<dbReference type="EMBL" id="MU003783">
    <property type="protein sequence ID" value="KAF2722345.1"/>
    <property type="molecule type" value="Genomic_DNA"/>
</dbReference>
<feature type="compositionally biased region" description="Polar residues" evidence="1">
    <location>
        <begin position="1"/>
        <end position="16"/>
    </location>
</feature>
<evidence type="ECO:0000256" key="1">
    <source>
        <dbReference type="SAM" id="MobiDB-lite"/>
    </source>
</evidence>
<accession>A0A9P4QA14</accession>
<dbReference type="AlphaFoldDB" id="A0A9P4QA14"/>
<keyword evidence="3" id="KW-1185">Reference proteome</keyword>
<feature type="region of interest" description="Disordered" evidence="1">
    <location>
        <begin position="1"/>
        <end position="23"/>
    </location>
</feature>
<comment type="caution">
    <text evidence="2">The sequence shown here is derived from an EMBL/GenBank/DDBJ whole genome shotgun (WGS) entry which is preliminary data.</text>
</comment>
<organism evidence="2 3">
    <name type="scientific">Polychaeton citri CBS 116435</name>
    <dbReference type="NCBI Taxonomy" id="1314669"/>
    <lineage>
        <taxon>Eukaryota</taxon>
        <taxon>Fungi</taxon>
        <taxon>Dikarya</taxon>
        <taxon>Ascomycota</taxon>
        <taxon>Pezizomycotina</taxon>
        <taxon>Dothideomycetes</taxon>
        <taxon>Dothideomycetidae</taxon>
        <taxon>Capnodiales</taxon>
        <taxon>Capnodiaceae</taxon>
        <taxon>Polychaeton</taxon>
    </lineage>
</organism>
<protein>
    <submittedName>
        <fullName evidence="2">Uncharacterized protein</fullName>
    </submittedName>
</protein>
<reference evidence="2" key="1">
    <citation type="journal article" date="2020" name="Stud. Mycol.">
        <title>101 Dothideomycetes genomes: a test case for predicting lifestyles and emergence of pathogens.</title>
        <authorList>
            <person name="Haridas S."/>
            <person name="Albert R."/>
            <person name="Binder M."/>
            <person name="Bloem J."/>
            <person name="Labutti K."/>
            <person name="Salamov A."/>
            <person name="Andreopoulos B."/>
            <person name="Baker S."/>
            <person name="Barry K."/>
            <person name="Bills G."/>
            <person name="Bluhm B."/>
            <person name="Cannon C."/>
            <person name="Castanera R."/>
            <person name="Culley D."/>
            <person name="Daum C."/>
            <person name="Ezra D."/>
            <person name="Gonzalez J."/>
            <person name="Henrissat B."/>
            <person name="Kuo A."/>
            <person name="Liang C."/>
            <person name="Lipzen A."/>
            <person name="Lutzoni F."/>
            <person name="Magnuson J."/>
            <person name="Mondo S."/>
            <person name="Nolan M."/>
            <person name="Ohm R."/>
            <person name="Pangilinan J."/>
            <person name="Park H.-J."/>
            <person name="Ramirez L."/>
            <person name="Alfaro M."/>
            <person name="Sun H."/>
            <person name="Tritt A."/>
            <person name="Yoshinaga Y."/>
            <person name="Zwiers L.-H."/>
            <person name="Turgeon B."/>
            <person name="Goodwin S."/>
            <person name="Spatafora J."/>
            <person name="Crous P."/>
            <person name="Grigoriev I."/>
        </authorList>
    </citation>
    <scope>NUCLEOTIDE SEQUENCE</scope>
    <source>
        <strain evidence="2">CBS 116435</strain>
    </source>
</reference>
<evidence type="ECO:0000313" key="2">
    <source>
        <dbReference type="EMBL" id="KAF2722345.1"/>
    </source>
</evidence>
<evidence type="ECO:0000313" key="3">
    <source>
        <dbReference type="Proteomes" id="UP000799441"/>
    </source>
</evidence>
<proteinExistence type="predicted"/>
<gene>
    <name evidence="2" type="ORF">K431DRAFT_46906</name>
</gene>
<dbReference type="Proteomes" id="UP000799441">
    <property type="component" value="Unassembled WGS sequence"/>
</dbReference>
<name>A0A9P4QA14_9PEZI</name>